<gene>
    <name evidence="1" type="ORF">CKAH01_13182</name>
</gene>
<protein>
    <submittedName>
        <fullName evidence="1">Uncharacterized protein</fullName>
    </submittedName>
</protein>
<evidence type="ECO:0000313" key="2">
    <source>
        <dbReference type="Proteomes" id="UP001281614"/>
    </source>
</evidence>
<dbReference type="EMBL" id="VYYT01000045">
    <property type="protein sequence ID" value="KAK2774607.1"/>
    <property type="molecule type" value="Genomic_DNA"/>
</dbReference>
<reference evidence="1" key="1">
    <citation type="submission" date="2023-02" db="EMBL/GenBank/DDBJ databases">
        <title>Colletotrichum kahawae CIFC_Que2 genome sequencing and assembly.</title>
        <authorList>
            <person name="Baroncelli R."/>
        </authorList>
    </citation>
    <scope>NUCLEOTIDE SEQUENCE</scope>
    <source>
        <strain evidence="1">CIFC_Que2</strain>
    </source>
</reference>
<sequence>MAKMFEHIAEPARAEHFFWKARKCLEPYPEVLLQFDKIYLNCRPVSVMIGQLNEAFSL</sequence>
<name>A0AAD9YP31_COLKA</name>
<comment type="caution">
    <text evidence="1">The sequence shown here is derived from an EMBL/GenBank/DDBJ whole genome shotgun (WGS) entry which is preliminary data.</text>
</comment>
<proteinExistence type="predicted"/>
<evidence type="ECO:0000313" key="1">
    <source>
        <dbReference type="EMBL" id="KAK2774607.1"/>
    </source>
</evidence>
<dbReference type="Proteomes" id="UP001281614">
    <property type="component" value="Unassembled WGS sequence"/>
</dbReference>
<organism evidence="1 2">
    <name type="scientific">Colletotrichum kahawae</name>
    <name type="common">Coffee berry disease fungus</name>
    <dbReference type="NCBI Taxonomy" id="34407"/>
    <lineage>
        <taxon>Eukaryota</taxon>
        <taxon>Fungi</taxon>
        <taxon>Dikarya</taxon>
        <taxon>Ascomycota</taxon>
        <taxon>Pezizomycotina</taxon>
        <taxon>Sordariomycetes</taxon>
        <taxon>Hypocreomycetidae</taxon>
        <taxon>Glomerellales</taxon>
        <taxon>Glomerellaceae</taxon>
        <taxon>Colletotrichum</taxon>
        <taxon>Colletotrichum gloeosporioides species complex</taxon>
    </lineage>
</organism>
<accession>A0AAD9YP31</accession>
<keyword evidence="2" id="KW-1185">Reference proteome</keyword>
<dbReference type="AlphaFoldDB" id="A0AAD9YP31"/>